<dbReference type="Proteomes" id="UP000534388">
    <property type="component" value="Unassembled WGS sequence"/>
</dbReference>
<comment type="caution">
    <text evidence="3">The sequence shown here is derived from an EMBL/GenBank/DDBJ whole genome shotgun (WGS) entry which is preliminary data.</text>
</comment>
<reference evidence="3 4" key="1">
    <citation type="submission" date="2020-07" db="EMBL/GenBank/DDBJ databases">
        <title>Novel species isolated from subtropical streams in China.</title>
        <authorList>
            <person name="Lu H."/>
        </authorList>
    </citation>
    <scope>NUCLEOTIDE SEQUENCE [LARGE SCALE GENOMIC DNA]</scope>
    <source>
        <strain evidence="3 4">LX20W</strain>
    </source>
</reference>
<evidence type="ECO:0000256" key="1">
    <source>
        <dbReference type="SAM" id="Coils"/>
    </source>
</evidence>
<dbReference type="AlphaFoldDB" id="A0A7W2EWE1"/>
<dbReference type="RefSeq" id="WP_182166636.1">
    <property type="nucleotide sequence ID" value="NZ_JACEZT010000019.1"/>
</dbReference>
<dbReference type="Pfam" id="PF13665">
    <property type="entry name" value="Tox-PAAR-like"/>
    <property type="match status" value="1"/>
</dbReference>
<evidence type="ECO:0000313" key="4">
    <source>
        <dbReference type="Proteomes" id="UP000534388"/>
    </source>
</evidence>
<feature type="region of interest" description="Disordered" evidence="2">
    <location>
        <begin position="127"/>
        <end position="153"/>
    </location>
</feature>
<dbReference type="Gene3D" id="2.60.200.60">
    <property type="match status" value="1"/>
</dbReference>
<feature type="compositionally biased region" description="Polar residues" evidence="2">
    <location>
        <begin position="196"/>
        <end position="210"/>
    </location>
</feature>
<name>A0A7W2EWE1_9BURK</name>
<proteinExistence type="predicted"/>
<sequence>MTDRLKLSDPTGDAEVDKIAVAAEQEDRIQQLRKNIAALQGKLAKQTANAAPSPAPAANNKIGARKHGSFKAISTAPSINWTPHGPTMVPVPYPVVQDLSSSVNTARTVRFNGCPVYLLDASTQPKCTGDERGTGKGIKSGTVSGEVKPVQGSSTVRVEGKQVVREGDACTMNGGNCPGIYVTTPATSGAAPKSAARNSNPSTRKLSSGQLPGATELARILDSMKPAGQLNDLLRLVQDDTLSGNFSHTYPTSTPVERRQIAAMNSRVRGPSLIPWDGDDRPPAQRVADETTAIFNSSIGGALYGVARVVGAGDSFARIVGGIGNGIDISAGVSTTNSIPTFGSGRSISSSNGIKILSRKTLSWNVSKETLEANARKKAEIYQQWKQDVGGKYHSLEEQAESFTELISDQSPWPAGYTPKIEVLPVGTKIYMAMSPGQPPTSPGGFGTLDKISDVNAVRDRLAVKSAWKKEISHVVEYEVVKPLPVRSGPVGPQIDHRTGIYLPGKGSQVNFDIPSGSTRMDYLKVVKVNPIK</sequence>
<accession>A0A7W2EWE1</accession>
<gene>
    <name evidence="3" type="ORF">H3H37_22240</name>
</gene>
<keyword evidence="4" id="KW-1185">Reference proteome</keyword>
<organism evidence="3 4">
    <name type="scientific">Rugamonas brunnea</name>
    <dbReference type="NCBI Taxonomy" id="2758569"/>
    <lineage>
        <taxon>Bacteria</taxon>
        <taxon>Pseudomonadati</taxon>
        <taxon>Pseudomonadota</taxon>
        <taxon>Betaproteobacteria</taxon>
        <taxon>Burkholderiales</taxon>
        <taxon>Oxalobacteraceae</taxon>
        <taxon>Telluria group</taxon>
        <taxon>Rugamonas</taxon>
    </lineage>
</organism>
<evidence type="ECO:0000313" key="3">
    <source>
        <dbReference type="EMBL" id="MBA5639785.1"/>
    </source>
</evidence>
<evidence type="ECO:0000256" key="2">
    <source>
        <dbReference type="SAM" id="MobiDB-lite"/>
    </source>
</evidence>
<feature type="coiled-coil region" evidence="1">
    <location>
        <begin position="22"/>
        <end position="49"/>
    </location>
</feature>
<protein>
    <submittedName>
        <fullName evidence="3">DUF4150 domain-containing protein</fullName>
    </submittedName>
</protein>
<keyword evidence="1" id="KW-0175">Coiled coil</keyword>
<feature type="region of interest" description="Disordered" evidence="2">
    <location>
        <begin position="187"/>
        <end position="210"/>
    </location>
</feature>
<dbReference type="CDD" id="cd14740">
    <property type="entry name" value="PAAR_4"/>
    <property type="match status" value="1"/>
</dbReference>
<dbReference type="EMBL" id="JACEZT010000019">
    <property type="protein sequence ID" value="MBA5639785.1"/>
    <property type="molecule type" value="Genomic_DNA"/>
</dbReference>